<dbReference type="InterPro" id="IPR000477">
    <property type="entry name" value="RT_dom"/>
</dbReference>
<evidence type="ECO:0000313" key="3">
    <source>
        <dbReference type="EMBL" id="KEP45237.1"/>
    </source>
</evidence>
<keyword evidence="1" id="KW-0812">Transmembrane</keyword>
<keyword evidence="1" id="KW-0472">Membrane</keyword>
<keyword evidence="1" id="KW-1133">Transmembrane helix</keyword>
<dbReference type="EMBL" id="AZST01002055">
    <property type="protein sequence ID" value="KEP45237.1"/>
    <property type="molecule type" value="Genomic_DNA"/>
</dbReference>
<proteinExistence type="predicted"/>
<evidence type="ECO:0000259" key="2">
    <source>
        <dbReference type="PROSITE" id="PS50878"/>
    </source>
</evidence>
<keyword evidence="3" id="KW-0548">Nucleotidyltransferase</keyword>
<accession>A0A074S599</accession>
<dbReference type="GO" id="GO:0003964">
    <property type="term" value="F:RNA-directed DNA polymerase activity"/>
    <property type="evidence" value="ECO:0007669"/>
    <property type="project" value="UniProtKB-KW"/>
</dbReference>
<dbReference type="SUPFAM" id="SSF56672">
    <property type="entry name" value="DNA/RNA polymerases"/>
    <property type="match status" value="2"/>
</dbReference>
<dbReference type="InterPro" id="IPR043502">
    <property type="entry name" value="DNA/RNA_pol_sf"/>
</dbReference>
<feature type="transmembrane region" description="Helical" evidence="1">
    <location>
        <begin position="76"/>
        <end position="93"/>
    </location>
</feature>
<dbReference type="Pfam" id="PF00078">
    <property type="entry name" value="RVT_1"/>
    <property type="match status" value="1"/>
</dbReference>
<dbReference type="HOGENOM" id="CLU_364523_0_0_1"/>
<keyword evidence="4" id="KW-1185">Reference proteome</keyword>
<dbReference type="AlphaFoldDB" id="A0A074S599"/>
<name>A0A074S599_9AGAM</name>
<keyword evidence="3" id="KW-0695">RNA-directed DNA polymerase</keyword>
<evidence type="ECO:0000256" key="1">
    <source>
        <dbReference type="SAM" id="Phobius"/>
    </source>
</evidence>
<comment type="caution">
    <text evidence="3">The sequence shown here is derived from an EMBL/GenBank/DDBJ whole genome shotgun (WGS) entry which is preliminary data.</text>
</comment>
<feature type="domain" description="Reverse transcriptase" evidence="2">
    <location>
        <begin position="1"/>
        <end position="404"/>
    </location>
</feature>
<sequence length="766" mass="88563">MRKSNVLRLVALRKLDSSWWKNNTIPALRGMLTRLDGFFIKLKSRFTIVRQYEDKTKPTGEKTWRPVGAPIKSARMMLYIWYCFFSIYLHGYIGSYQHAYRKGKGLITAWSALSEMLPKYSYIYEFDLRAYFDSLNVSLILSKLQDTGLLEPLYSYIFDLQLNYPRLESLETDKLPEKSALFKAELDAVGLLRMNPKYPMEVPGWLFNESGEYIGEVLKPLFAELKSMGVTKFLAKYNEWIPTTLHEFQTDFMAVMYEFFQIYQIMNETKPEVQQHHQRTNETRFNANNTLVTKGFPQGGGLSPIFANFSFEYVLFRRVLPQLFYQCGVKDWKIIAYADDFIVFFNGLKSDTTNIIKNKFETLITQGDPFAKAAGIEFNLEKSGWIKTKGEYVVEKFKFLGKTFWPKLNLLEGTPRGRPATPYTHYELVSRFKSRSMVLKAFLKDCNLKPTLSRELIKLWGQRELPFSLIPVEVMEGTRGFSPEERRILVPIFSATLSKTGLPADTDFAALQEASSVLQEIAARAKSRMKAGQEWLELRDLTLEEFIFARGKTSENIPRNDDSDCRLRESLQENLLEYRTDVHPDDVTELSTFLLMKIWESTPDKPISKVTEDEEYEEEQSVNQLDRTSGSVPMILRRVHKVDKRNPFDYLKSPLRGIITAMLHNEGSVSSDWITGEMDKFGSEKGKRTTDSPDHVRLLQKGKPFMDYIPKSVGLRNVEKPDIFNASSYATHCALQSLRHDKKILTHVEGAVKHWPHIFALRPAED</sequence>
<protein>
    <submittedName>
        <fullName evidence="3">Reverse transcriptase</fullName>
    </submittedName>
</protein>
<gene>
    <name evidence="3" type="ORF">V565_298460</name>
</gene>
<keyword evidence="3" id="KW-0808">Transferase</keyword>
<reference evidence="3 4" key="1">
    <citation type="submission" date="2013-12" db="EMBL/GenBank/DDBJ databases">
        <authorList>
            <person name="Cubeta M."/>
            <person name="Pakala S."/>
            <person name="Fedorova N."/>
            <person name="Thomas E."/>
            <person name="Dean R."/>
            <person name="Jabaji S."/>
            <person name="Neate S."/>
            <person name="Toda T."/>
            <person name="Tavantzis S."/>
            <person name="Vilgalys R."/>
            <person name="Bharathan N."/>
            <person name="Pakala S."/>
            <person name="Losada L.S."/>
            <person name="Zafar N."/>
            <person name="Nierman W."/>
        </authorList>
    </citation>
    <scope>NUCLEOTIDE SEQUENCE [LARGE SCALE GENOMIC DNA]</scope>
    <source>
        <strain evidence="3 4">123E</strain>
    </source>
</reference>
<dbReference type="Proteomes" id="UP000027456">
    <property type="component" value="Unassembled WGS sequence"/>
</dbReference>
<dbReference type="PROSITE" id="PS50878">
    <property type="entry name" value="RT_POL"/>
    <property type="match status" value="1"/>
</dbReference>
<organism evidence="3 4">
    <name type="scientific">Rhizoctonia solani 123E</name>
    <dbReference type="NCBI Taxonomy" id="1423351"/>
    <lineage>
        <taxon>Eukaryota</taxon>
        <taxon>Fungi</taxon>
        <taxon>Dikarya</taxon>
        <taxon>Basidiomycota</taxon>
        <taxon>Agaricomycotina</taxon>
        <taxon>Agaricomycetes</taxon>
        <taxon>Cantharellales</taxon>
        <taxon>Ceratobasidiaceae</taxon>
        <taxon>Rhizoctonia</taxon>
    </lineage>
</organism>
<evidence type="ECO:0000313" key="4">
    <source>
        <dbReference type="Proteomes" id="UP000027456"/>
    </source>
</evidence>